<keyword evidence="3" id="KW-1185">Reference proteome</keyword>
<sequence length="241" mass="25907">MRHFTFQCALYTVLYACLPFVLNTTGEAQVQTLSSSNSSQNGGSTGTTIGNLNSGNQAGGSGNAQSGLSTMGNFQNLNPQSGFIGRSDDTQNNFIGRTNPQGTTGANTGQNRNFNRATTGGLGNRQNLNNTGQTGPRVPEFRPQLRVAFSAAPLPLNNVQTSMGESFTRIKERHERLRNVEFHLNPDHSVTLRGEVESAGARKLVEFMAMLEPGVRTVKNELTVAAQPEIPSPATQINQPK</sequence>
<name>A0ABX5YUQ3_9PLAN</name>
<evidence type="ECO:0000313" key="3">
    <source>
        <dbReference type="Proteomes" id="UP000322887"/>
    </source>
</evidence>
<dbReference type="PROSITE" id="PS51257">
    <property type="entry name" value="PROKAR_LIPOPROTEIN"/>
    <property type="match status" value="1"/>
</dbReference>
<feature type="region of interest" description="Disordered" evidence="1">
    <location>
        <begin position="33"/>
        <end position="137"/>
    </location>
</feature>
<dbReference type="Proteomes" id="UP000322887">
    <property type="component" value="Chromosome"/>
</dbReference>
<feature type="compositionally biased region" description="Polar residues" evidence="1">
    <location>
        <begin position="70"/>
        <end position="81"/>
    </location>
</feature>
<gene>
    <name evidence="2" type="ORF">GmarT_51950</name>
</gene>
<dbReference type="RefSeq" id="WP_149303397.1">
    <property type="nucleotide sequence ID" value="NZ_CP042910.1"/>
</dbReference>
<feature type="compositionally biased region" description="Polar residues" evidence="1">
    <location>
        <begin position="90"/>
        <end position="134"/>
    </location>
</feature>
<organism evidence="2 3">
    <name type="scientific">Gimesia maris</name>
    <dbReference type="NCBI Taxonomy" id="122"/>
    <lineage>
        <taxon>Bacteria</taxon>
        <taxon>Pseudomonadati</taxon>
        <taxon>Planctomycetota</taxon>
        <taxon>Planctomycetia</taxon>
        <taxon>Planctomycetales</taxon>
        <taxon>Planctomycetaceae</taxon>
        <taxon>Gimesia</taxon>
    </lineage>
</organism>
<dbReference type="EMBL" id="CP042910">
    <property type="protein sequence ID" value="QEG19297.1"/>
    <property type="molecule type" value="Genomic_DNA"/>
</dbReference>
<accession>A0ABX5YUQ3</accession>
<dbReference type="GeneID" id="98649635"/>
<proteinExistence type="predicted"/>
<evidence type="ECO:0008006" key="4">
    <source>
        <dbReference type="Google" id="ProtNLM"/>
    </source>
</evidence>
<feature type="compositionally biased region" description="Low complexity" evidence="1">
    <location>
        <begin position="33"/>
        <end position="56"/>
    </location>
</feature>
<evidence type="ECO:0000313" key="2">
    <source>
        <dbReference type="EMBL" id="QEG19297.1"/>
    </source>
</evidence>
<evidence type="ECO:0000256" key="1">
    <source>
        <dbReference type="SAM" id="MobiDB-lite"/>
    </source>
</evidence>
<reference evidence="2 3" key="1">
    <citation type="submission" date="2019-08" db="EMBL/GenBank/DDBJ databases">
        <title>Deep-cultivation of Planctomycetes and their phenomic and genomic characterization uncovers novel biology.</title>
        <authorList>
            <person name="Wiegand S."/>
            <person name="Jogler M."/>
            <person name="Boedeker C."/>
            <person name="Pinto D."/>
            <person name="Vollmers J."/>
            <person name="Rivas-Marin E."/>
            <person name="Kohn T."/>
            <person name="Peeters S.H."/>
            <person name="Heuer A."/>
            <person name="Rast P."/>
            <person name="Oberbeckmann S."/>
            <person name="Bunk B."/>
            <person name="Jeske O."/>
            <person name="Meyerdierks A."/>
            <person name="Storesund J.E."/>
            <person name="Kallscheuer N."/>
            <person name="Luecker S."/>
            <person name="Lage O.M."/>
            <person name="Pohl T."/>
            <person name="Merkel B.J."/>
            <person name="Hornburger P."/>
            <person name="Mueller R.-W."/>
            <person name="Bruemmer F."/>
            <person name="Labrenz M."/>
            <person name="Spormann A.M."/>
            <person name="Op den Camp H."/>
            <person name="Overmann J."/>
            <person name="Amann R."/>
            <person name="Jetten M.S.M."/>
            <person name="Mascher T."/>
            <person name="Medema M.H."/>
            <person name="Devos D.P."/>
            <person name="Kaster A.-K."/>
            <person name="Ovreas L."/>
            <person name="Rohde M."/>
            <person name="Galperin M.Y."/>
            <person name="Jogler C."/>
        </authorList>
    </citation>
    <scope>NUCLEOTIDE SEQUENCE [LARGE SCALE GENOMIC DNA]</scope>
    <source>
        <strain evidence="2 3">DSM 8797</strain>
    </source>
</reference>
<protein>
    <recommendedName>
        <fullName evidence="4">BON domain protein</fullName>
    </recommendedName>
</protein>